<accession>A0A8S4RTC9</accession>
<feature type="transmembrane region" description="Helical" evidence="5">
    <location>
        <begin position="412"/>
        <end position="436"/>
    </location>
</feature>
<evidence type="ECO:0000256" key="4">
    <source>
        <dbReference type="ARBA" id="ARBA00023136"/>
    </source>
</evidence>
<dbReference type="AlphaFoldDB" id="A0A8S4RTC9"/>
<feature type="transmembrane region" description="Helical" evidence="5">
    <location>
        <begin position="248"/>
        <end position="266"/>
    </location>
</feature>
<dbReference type="PROSITE" id="PS50850">
    <property type="entry name" value="MFS"/>
    <property type="match status" value="1"/>
</dbReference>
<proteinExistence type="predicted"/>
<dbReference type="Gene3D" id="1.20.1250.20">
    <property type="entry name" value="MFS general substrate transporter like domains"/>
    <property type="match status" value="1"/>
</dbReference>
<dbReference type="PANTHER" id="PTHR24064">
    <property type="entry name" value="SOLUTE CARRIER FAMILY 22 MEMBER"/>
    <property type="match status" value="1"/>
</dbReference>
<feature type="transmembrane region" description="Helical" evidence="5">
    <location>
        <begin position="330"/>
        <end position="353"/>
    </location>
</feature>
<comment type="subcellular location">
    <subcellularLocation>
        <location evidence="1">Membrane</location>
        <topology evidence="1">Multi-pass membrane protein</topology>
    </subcellularLocation>
</comment>
<feature type="transmembrane region" description="Helical" evidence="5">
    <location>
        <begin position="359"/>
        <end position="380"/>
    </location>
</feature>
<evidence type="ECO:0000256" key="5">
    <source>
        <dbReference type="SAM" id="Phobius"/>
    </source>
</evidence>
<evidence type="ECO:0000313" key="8">
    <source>
        <dbReference type="Proteomes" id="UP000838756"/>
    </source>
</evidence>
<evidence type="ECO:0000256" key="3">
    <source>
        <dbReference type="ARBA" id="ARBA00022989"/>
    </source>
</evidence>
<feature type="domain" description="Major facilitator superfamily (MFS) profile" evidence="6">
    <location>
        <begin position="88"/>
        <end position="500"/>
    </location>
</feature>
<gene>
    <name evidence="7" type="primary">jg4159</name>
    <name evidence="7" type="ORF">PAEG_LOCUS18072</name>
</gene>
<name>A0A8S4RTC9_9NEOP</name>
<evidence type="ECO:0000256" key="2">
    <source>
        <dbReference type="ARBA" id="ARBA00022692"/>
    </source>
</evidence>
<feature type="transmembrane region" description="Helical" evidence="5">
    <location>
        <begin position="29"/>
        <end position="50"/>
    </location>
</feature>
<reference evidence="7" key="1">
    <citation type="submission" date="2022-03" db="EMBL/GenBank/DDBJ databases">
        <authorList>
            <person name="Lindestad O."/>
        </authorList>
    </citation>
    <scope>NUCLEOTIDE SEQUENCE</scope>
</reference>
<keyword evidence="3 5" id="KW-1133">Transmembrane helix</keyword>
<dbReference type="InterPro" id="IPR036259">
    <property type="entry name" value="MFS_trans_sf"/>
</dbReference>
<sequence length="533" mass="60277">MVANSNENSVHLDEVLKKFGAFNRYNIRAVLLISFVFFTNNMHCINYIIVAEETPYRCKIDKCESESNVFQQPWYNFTAPLDSRGCNRYSEINEECSETGFNTSLVETCDDWVYKRDDSFVAEFKLACQDWKRTFVGTVHSIGMMSGLLFQGQLSDKIGRKAAVIIGGVAALVFGVAKSFANSYVVYIILEWFEATFGDNCSPAFIMGVELMHGDYRLHQQIFFCFVATLGGVAFAVAAYLVPYWRHFVRVIYAPALLFILYYFIMDESVRWLLSKGKREDATNLLLKMAKVNKIALDEKTIVNIQCEENKVESSALRETFRSKIVIKRFLICLVWWTSCTFIAFGLIVNVGFLAGNKYLNIGIMSLSDIPASIAMVFILKRYKRKKPLLISFISAGLLCLVQPFVPKQYVWMSTGIYFLGRFVSTFTFTTVYVYTSELFPTYSRNSMHALCSAIGRIGSILAPMTPLLTVYMESLPTLLFGGISVLAGLTTMLVPDLANEPLPDNVQQAENIGTYQLTITTNKEVEENCKTL</sequence>
<organism evidence="7 8">
    <name type="scientific">Pararge aegeria aegeria</name>
    <dbReference type="NCBI Taxonomy" id="348720"/>
    <lineage>
        <taxon>Eukaryota</taxon>
        <taxon>Metazoa</taxon>
        <taxon>Ecdysozoa</taxon>
        <taxon>Arthropoda</taxon>
        <taxon>Hexapoda</taxon>
        <taxon>Insecta</taxon>
        <taxon>Pterygota</taxon>
        <taxon>Neoptera</taxon>
        <taxon>Endopterygota</taxon>
        <taxon>Lepidoptera</taxon>
        <taxon>Glossata</taxon>
        <taxon>Ditrysia</taxon>
        <taxon>Papilionoidea</taxon>
        <taxon>Nymphalidae</taxon>
        <taxon>Satyrinae</taxon>
        <taxon>Satyrini</taxon>
        <taxon>Parargina</taxon>
        <taxon>Pararge</taxon>
    </lineage>
</organism>
<evidence type="ECO:0000256" key="1">
    <source>
        <dbReference type="ARBA" id="ARBA00004141"/>
    </source>
</evidence>
<evidence type="ECO:0000259" key="6">
    <source>
        <dbReference type="PROSITE" id="PS50850"/>
    </source>
</evidence>
<keyword evidence="4 5" id="KW-0472">Membrane</keyword>
<keyword evidence="8" id="KW-1185">Reference proteome</keyword>
<dbReference type="EMBL" id="CAKXAJ010025586">
    <property type="protein sequence ID" value="CAH2241654.1"/>
    <property type="molecule type" value="Genomic_DNA"/>
</dbReference>
<evidence type="ECO:0000313" key="7">
    <source>
        <dbReference type="EMBL" id="CAH2241654.1"/>
    </source>
</evidence>
<feature type="transmembrane region" description="Helical" evidence="5">
    <location>
        <begin position="448"/>
        <end position="473"/>
    </location>
</feature>
<feature type="transmembrane region" description="Helical" evidence="5">
    <location>
        <begin position="389"/>
        <end position="406"/>
    </location>
</feature>
<dbReference type="SUPFAM" id="SSF103473">
    <property type="entry name" value="MFS general substrate transporter"/>
    <property type="match status" value="1"/>
</dbReference>
<dbReference type="OrthoDB" id="2261376at2759"/>
<dbReference type="GO" id="GO:0022857">
    <property type="term" value="F:transmembrane transporter activity"/>
    <property type="evidence" value="ECO:0007669"/>
    <property type="project" value="InterPro"/>
</dbReference>
<dbReference type="InterPro" id="IPR005828">
    <property type="entry name" value="MFS_sugar_transport-like"/>
</dbReference>
<feature type="transmembrane region" description="Helical" evidence="5">
    <location>
        <begin position="222"/>
        <end position="242"/>
    </location>
</feature>
<comment type="caution">
    <text evidence="7">The sequence shown here is derived from an EMBL/GenBank/DDBJ whole genome shotgun (WGS) entry which is preliminary data.</text>
</comment>
<dbReference type="GO" id="GO:0016020">
    <property type="term" value="C:membrane"/>
    <property type="evidence" value="ECO:0007669"/>
    <property type="project" value="UniProtKB-SubCell"/>
</dbReference>
<dbReference type="InterPro" id="IPR020846">
    <property type="entry name" value="MFS_dom"/>
</dbReference>
<dbReference type="Pfam" id="PF00083">
    <property type="entry name" value="Sugar_tr"/>
    <property type="match status" value="1"/>
</dbReference>
<keyword evidence="2 5" id="KW-0812">Transmembrane</keyword>
<dbReference type="Proteomes" id="UP000838756">
    <property type="component" value="Unassembled WGS sequence"/>
</dbReference>
<protein>
    <submittedName>
        <fullName evidence="7">Jg4159 protein</fullName>
    </submittedName>
</protein>